<organism evidence="8 9">
    <name type="scientific">Alcanivorax sediminis</name>
    <dbReference type="NCBI Taxonomy" id="2663008"/>
    <lineage>
        <taxon>Bacteria</taxon>
        <taxon>Pseudomonadati</taxon>
        <taxon>Pseudomonadota</taxon>
        <taxon>Gammaproteobacteria</taxon>
        <taxon>Oceanospirillales</taxon>
        <taxon>Alcanivoracaceae</taxon>
        <taxon>Alcanivorax</taxon>
    </lineage>
</organism>
<evidence type="ECO:0000259" key="7">
    <source>
        <dbReference type="PROSITE" id="PS51733"/>
    </source>
</evidence>
<dbReference type="CDD" id="cd16442">
    <property type="entry name" value="BPL"/>
    <property type="match status" value="1"/>
</dbReference>
<feature type="binding site" evidence="6">
    <location>
        <begin position="97"/>
        <end position="99"/>
    </location>
    <ligand>
        <name>biotin</name>
        <dbReference type="ChEBI" id="CHEBI:57586"/>
    </ligand>
</feature>
<dbReference type="Pfam" id="PF03099">
    <property type="entry name" value="BPL_LplA_LipB"/>
    <property type="match status" value="1"/>
</dbReference>
<comment type="caution">
    <text evidence="8">The sequence shown here is derived from an EMBL/GenBank/DDBJ whole genome shotgun (WGS) entry which is preliminary data.</text>
</comment>
<dbReference type="Gene3D" id="2.30.30.100">
    <property type="match status" value="1"/>
</dbReference>
<evidence type="ECO:0000313" key="8">
    <source>
        <dbReference type="EMBL" id="MQX54726.1"/>
    </source>
</evidence>
<keyword evidence="1 6" id="KW-0436">Ligase</keyword>
<dbReference type="GO" id="GO:0005737">
    <property type="term" value="C:cytoplasm"/>
    <property type="evidence" value="ECO:0007669"/>
    <property type="project" value="TreeGrafter"/>
</dbReference>
<dbReference type="InterPro" id="IPR008988">
    <property type="entry name" value="Transcriptional_repressor_C"/>
</dbReference>
<dbReference type="InterPro" id="IPR036390">
    <property type="entry name" value="WH_DNA-bd_sf"/>
</dbReference>
<gene>
    <name evidence="6 8" type="primary">birA</name>
    <name evidence="8" type="ORF">GFN93_15870</name>
</gene>
<dbReference type="InterPro" id="IPR004143">
    <property type="entry name" value="BPL_LPL_catalytic"/>
</dbReference>
<dbReference type="SUPFAM" id="SSF55681">
    <property type="entry name" value="Class II aaRS and biotin synthetases"/>
    <property type="match status" value="1"/>
</dbReference>
<name>A0A6N7LZ68_9GAMM</name>
<feature type="binding site" evidence="6">
    <location>
        <position position="192"/>
    </location>
    <ligand>
        <name>biotin</name>
        <dbReference type="ChEBI" id="CHEBI:57586"/>
    </ligand>
</feature>
<keyword evidence="4 6" id="KW-0092">Biotin</keyword>
<accession>A0A6N7LZ68</accession>
<dbReference type="NCBIfam" id="NF008847">
    <property type="entry name" value="PRK11886.1-2"/>
    <property type="match status" value="1"/>
</dbReference>
<evidence type="ECO:0000256" key="1">
    <source>
        <dbReference type="ARBA" id="ARBA00022598"/>
    </source>
</evidence>
<dbReference type="EC" id="6.3.4.15" evidence="6"/>
<sequence>MGSLSTLKEADQQLIRLLADGQFRSGSQLGEVLGVSRAAVWKRAQRLNDFGLALESVKGKGYRLAQPIELLDAEYLQDYLSKTVTPVDLHYSLITDSTNADALAASNQAGRPAVFMAECQLAGRGRRGRQWQSPFAANHYLSVRYPIQGGFGALGGLSLAVGVAVADALTSIQPGMPVGLKWPNDLLVHGAKLGGVLIELAGEMDGRVDVVVGVGLNGRMTAAQAEQIDQRWTDLASVMDQLPTRTQVAAEVLSRLLIMLEEFSTQGFAPLVSRYERYDQVAGKTVKVQSAEQVLTGVAAGVSADGALRLETAEGLKELYGGEVSLRIQ</sequence>
<evidence type="ECO:0000313" key="9">
    <source>
        <dbReference type="Proteomes" id="UP000469421"/>
    </source>
</evidence>
<dbReference type="InterPro" id="IPR045864">
    <property type="entry name" value="aa-tRNA-synth_II/BPL/LPL"/>
</dbReference>
<comment type="similarity">
    <text evidence="6">Belongs to the biotin--protein ligase family.</text>
</comment>
<evidence type="ECO:0000256" key="2">
    <source>
        <dbReference type="ARBA" id="ARBA00022741"/>
    </source>
</evidence>
<dbReference type="Gene3D" id="3.30.930.10">
    <property type="entry name" value="Bira Bifunctional Protein, Domain 2"/>
    <property type="match status" value="1"/>
</dbReference>
<feature type="binding site" evidence="6">
    <location>
        <position position="120"/>
    </location>
    <ligand>
        <name>biotin</name>
        <dbReference type="ChEBI" id="CHEBI:57586"/>
    </ligand>
</feature>
<dbReference type="GO" id="GO:0005524">
    <property type="term" value="F:ATP binding"/>
    <property type="evidence" value="ECO:0007669"/>
    <property type="project" value="UniProtKB-UniRule"/>
</dbReference>
<dbReference type="NCBIfam" id="TIGR00121">
    <property type="entry name" value="birA_ligase"/>
    <property type="match status" value="1"/>
</dbReference>
<dbReference type="GO" id="GO:0003677">
    <property type="term" value="F:DNA binding"/>
    <property type="evidence" value="ECO:0007669"/>
    <property type="project" value="UniProtKB-UniRule"/>
</dbReference>
<dbReference type="InterPro" id="IPR036388">
    <property type="entry name" value="WH-like_DNA-bd_sf"/>
</dbReference>
<feature type="binding site" evidence="6">
    <location>
        <begin position="124"/>
        <end position="126"/>
    </location>
    <ligand>
        <name>biotin</name>
        <dbReference type="ChEBI" id="CHEBI:57586"/>
    </ligand>
</feature>
<dbReference type="InterPro" id="IPR003142">
    <property type="entry name" value="BPL_C"/>
</dbReference>
<keyword evidence="9" id="KW-1185">Reference proteome</keyword>
<keyword evidence="2 6" id="KW-0547">Nucleotide-binding</keyword>
<dbReference type="InterPro" id="IPR004408">
    <property type="entry name" value="Biotin_CoA_COase_ligase"/>
</dbReference>
<evidence type="ECO:0000256" key="4">
    <source>
        <dbReference type="ARBA" id="ARBA00023267"/>
    </source>
</evidence>
<comment type="function">
    <text evidence="6">Acts both as a biotin--[acetyl-CoA-carboxylase] ligase and a biotin-operon repressor. In the presence of ATP, BirA activates biotin to form the BirA-biotinyl-5'-adenylate (BirA-bio-5'-AMP or holoBirA) complex. HoloBirA can either transfer the biotinyl moiety to the biotin carboxyl carrier protein (BCCP) subunit of acetyl-CoA carboxylase, or bind to the biotin operator site and inhibit transcription of the operon.</text>
</comment>
<keyword evidence="3 6" id="KW-0067">ATP-binding</keyword>
<feature type="domain" description="BPL/LPL catalytic" evidence="7">
    <location>
        <begin position="74"/>
        <end position="264"/>
    </location>
</feature>
<comment type="catalytic activity">
    <reaction evidence="5 6">
        <text>biotin + L-lysyl-[protein] + ATP = N(6)-biotinyl-L-lysyl-[protein] + AMP + diphosphate + H(+)</text>
        <dbReference type="Rhea" id="RHEA:11756"/>
        <dbReference type="Rhea" id="RHEA-COMP:9752"/>
        <dbReference type="Rhea" id="RHEA-COMP:10505"/>
        <dbReference type="ChEBI" id="CHEBI:15378"/>
        <dbReference type="ChEBI" id="CHEBI:29969"/>
        <dbReference type="ChEBI" id="CHEBI:30616"/>
        <dbReference type="ChEBI" id="CHEBI:33019"/>
        <dbReference type="ChEBI" id="CHEBI:57586"/>
        <dbReference type="ChEBI" id="CHEBI:83144"/>
        <dbReference type="ChEBI" id="CHEBI:456215"/>
        <dbReference type="EC" id="6.3.4.15"/>
    </reaction>
</comment>
<dbReference type="Pfam" id="PF08279">
    <property type="entry name" value="HTH_11"/>
    <property type="match status" value="1"/>
</dbReference>
<dbReference type="SUPFAM" id="SSF50037">
    <property type="entry name" value="C-terminal domain of transcriptional repressors"/>
    <property type="match status" value="1"/>
</dbReference>
<dbReference type="AlphaFoldDB" id="A0A6N7LZ68"/>
<evidence type="ECO:0000256" key="5">
    <source>
        <dbReference type="ARBA" id="ARBA00047846"/>
    </source>
</evidence>
<protein>
    <recommendedName>
        <fullName evidence="6">Bifunctional ligase/repressor BirA</fullName>
    </recommendedName>
    <alternativeName>
        <fullName evidence="6">Biotin operon repressor</fullName>
    </alternativeName>
    <alternativeName>
        <fullName evidence="6">Biotin--[acetyl-CoA-carboxylase] ligase</fullName>
        <ecNumber evidence="6">6.3.4.15</ecNumber>
    </alternativeName>
    <alternativeName>
        <fullName evidence="6">Biotin--protein ligase</fullName>
    </alternativeName>
    <alternativeName>
        <fullName evidence="6">Biotin-[acetyl-CoA carboxylase] synthetase</fullName>
    </alternativeName>
</protein>
<keyword evidence="6" id="KW-0678">Repressor</keyword>
<dbReference type="Pfam" id="PF02237">
    <property type="entry name" value="BPL_C"/>
    <property type="match status" value="1"/>
</dbReference>
<dbReference type="EMBL" id="WIRE01000003">
    <property type="protein sequence ID" value="MQX54726.1"/>
    <property type="molecule type" value="Genomic_DNA"/>
</dbReference>
<dbReference type="Proteomes" id="UP000469421">
    <property type="component" value="Unassembled WGS sequence"/>
</dbReference>
<dbReference type="GO" id="GO:0006355">
    <property type="term" value="P:regulation of DNA-templated transcription"/>
    <property type="evidence" value="ECO:0007669"/>
    <property type="project" value="UniProtKB-UniRule"/>
</dbReference>
<proteinExistence type="inferred from homology"/>
<feature type="DNA-binding region" description="H-T-H motif" evidence="6">
    <location>
        <begin position="26"/>
        <end position="45"/>
    </location>
</feature>
<evidence type="ECO:0000256" key="3">
    <source>
        <dbReference type="ARBA" id="ARBA00022840"/>
    </source>
</evidence>
<dbReference type="Gene3D" id="1.10.10.10">
    <property type="entry name" value="Winged helix-like DNA-binding domain superfamily/Winged helix DNA-binding domain"/>
    <property type="match status" value="1"/>
</dbReference>
<dbReference type="HAMAP" id="MF_00978">
    <property type="entry name" value="Bifunct_BirA"/>
    <property type="match status" value="1"/>
</dbReference>
<dbReference type="PANTHER" id="PTHR12835">
    <property type="entry name" value="BIOTIN PROTEIN LIGASE"/>
    <property type="match status" value="1"/>
</dbReference>
<keyword evidence="6" id="KW-0805">Transcription regulation</keyword>
<dbReference type="PROSITE" id="PS51733">
    <property type="entry name" value="BPL_LPL_CATALYTIC"/>
    <property type="match status" value="1"/>
</dbReference>
<reference evidence="8 9" key="1">
    <citation type="submission" date="2019-10" db="EMBL/GenBank/DDBJ databases">
        <title>Alcanivorax sp.PA15-N-34 draft genome sequence.</title>
        <authorList>
            <person name="Liao X."/>
            <person name="Shao Z."/>
        </authorList>
    </citation>
    <scope>NUCLEOTIDE SEQUENCE [LARGE SCALE GENOMIC DNA]</scope>
    <source>
        <strain evidence="8 9">PA15-N-34</strain>
    </source>
</reference>
<dbReference type="InterPro" id="IPR030855">
    <property type="entry name" value="Bifunct_BirA"/>
</dbReference>
<keyword evidence="6" id="KW-0804">Transcription</keyword>
<dbReference type="GO" id="GO:0004077">
    <property type="term" value="F:biotin--[biotin carboxyl-carrier protein] ligase activity"/>
    <property type="evidence" value="ECO:0007669"/>
    <property type="project" value="UniProtKB-UniRule"/>
</dbReference>
<dbReference type="SUPFAM" id="SSF46785">
    <property type="entry name" value="Winged helix' DNA-binding domain"/>
    <property type="match status" value="1"/>
</dbReference>
<evidence type="ECO:0000256" key="6">
    <source>
        <dbReference type="HAMAP-Rule" id="MF_00978"/>
    </source>
</evidence>
<dbReference type="InterPro" id="IPR013196">
    <property type="entry name" value="HTH_11"/>
</dbReference>
<keyword evidence="6" id="KW-0238">DNA-binding</keyword>
<dbReference type="PANTHER" id="PTHR12835:SF5">
    <property type="entry name" value="BIOTIN--PROTEIN LIGASE"/>
    <property type="match status" value="1"/>
</dbReference>